<evidence type="ECO:0000256" key="3">
    <source>
        <dbReference type="ARBA" id="ARBA00022475"/>
    </source>
</evidence>
<feature type="domain" description="Tripartite ATP-independent periplasmic transporters DctQ component" evidence="10">
    <location>
        <begin position="26"/>
        <end position="154"/>
    </location>
</feature>
<feature type="transmembrane region" description="Helical" evidence="9">
    <location>
        <begin position="89"/>
        <end position="110"/>
    </location>
</feature>
<comment type="similarity">
    <text evidence="8">Belongs to the TRAP transporter small permease family.</text>
</comment>
<keyword evidence="6 9" id="KW-1133">Transmembrane helix</keyword>
<evidence type="ECO:0000256" key="2">
    <source>
        <dbReference type="ARBA" id="ARBA00022448"/>
    </source>
</evidence>
<feature type="transmembrane region" description="Helical" evidence="9">
    <location>
        <begin position="130"/>
        <end position="151"/>
    </location>
</feature>
<dbReference type="Proteomes" id="UP000267798">
    <property type="component" value="Unassembled WGS sequence"/>
</dbReference>
<feature type="transmembrane region" description="Helical" evidence="9">
    <location>
        <begin position="50"/>
        <end position="68"/>
    </location>
</feature>
<protein>
    <submittedName>
        <fullName evidence="11">TRAP transporter small permease</fullName>
    </submittedName>
</protein>
<keyword evidence="2" id="KW-0813">Transport</keyword>
<reference evidence="11 12" key="1">
    <citation type="submission" date="2018-09" db="EMBL/GenBank/DDBJ databases">
        <title>Paenibacillus aracenensis nov. sp. isolated from a cave in southern Spain.</title>
        <authorList>
            <person name="Jurado V."/>
            <person name="Gutierrez-Patricio S."/>
            <person name="Gonzalez-Pimentel J.L."/>
            <person name="Miller A.Z."/>
            <person name="Laiz L."/>
            <person name="Saiz-Jimenez C."/>
        </authorList>
    </citation>
    <scope>NUCLEOTIDE SEQUENCE [LARGE SCALE GENOMIC DNA]</scope>
    <source>
        <strain evidence="11 12">JCM 19203</strain>
    </source>
</reference>
<keyword evidence="5 9" id="KW-0812">Transmembrane</keyword>
<evidence type="ECO:0000313" key="12">
    <source>
        <dbReference type="Proteomes" id="UP000267798"/>
    </source>
</evidence>
<evidence type="ECO:0000259" key="10">
    <source>
        <dbReference type="Pfam" id="PF04290"/>
    </source>
</evidence>
<evidence type="ECO:0000256" key="8">
    <source>
        <dbReference type="ARBA" id="ARBA00038436"/>
    </source>
</evidence>
<evidence type="ECO:0000256" key="7">
    <source>
        <dbReference type="ARBA" id="ARBA00023136"/>
    </source>
</evidence>
<dbReference type="GO" id="GO:0022857">
    <property type="term" value="F:transmembrane transporter activity"/>
    <property type="evidence" value="ECO:0007669"/>
    <property type="project" value="TreeGrafter"/>
</dbReference>
<gene>
    <name evidence="11" type="ORF">D3P09_12570</name>
</gene>
<evidence type="ECO:0000256" key="5">
    <source>
        <dbReference type="ARBA" id="ARBA00022692"/>
    </source>
</evidence>
<dbReference type="GO" id="GO:0005886">
    <property type="term" value="C:plasma membrane"/>
    <property type="evidence" value="ECO:0007669"/>
    <property type="project" value="UniProtKB-SubCell"/>
</dbReference>
<evidence type="ECO:0000313" key="11">
    <source>
        <dbReference type="EMBL" id="RJX40187.1"/>
    </source>
</evidence>
<dbReference type="AlphaFoldDB" id="A0A3A6PGI0"/>
<dbReference type="GO" id="GO:0015740">
    <property type="term" value="P:C4-dicarboxylate transport"/>
    <property type="evidence" value="ECO:0007669"/>
    <property type="project" value="TreeGrafter"/>
</dbReference>
<dbReference type="Pfam" id="PF04290">
    <property type="entry name" value="DctQ"/>
    <property type="match status" value="1"/>
</dbReference>
<proteinExistence type="inferred from homology"/>
<evidence type="ECO:0000256" key="6">
    <source>
        <dbReference type="ARBA" id="ARBA00022989"/>
    </source>
</evidence>
<evidence type="ECO:0000256" key="9">
    <source>
        <dbReference type="SAM" id="Phobius"/>
    </source>
</evidence>
<keyword evidence="4" id="KW-0997">Cell inner membrane</keyword>
<dbReference type="OrthoDB" id="9815614at2"/>
<name>A0A3A6PGI0_9BACL</name>
<evidence type="ECO:0000256" key="4">
    <source>
        <dbReference type="ARBA" id="ARBA00022519"/>
    </source>
</evidence>
<organism evidence="11 12">
    <name type="scientific">Paenibacillus pinisoli</name>
    <dbReference type="NCBI Taxonomy" id="1276110"/>
    <lineage>
        <taxon>Bacteria</taxon>
        <taxon>Bacillati</taxon>
        <taxon>Bacillota</taxon>
        <taxon>Bacilli</taxon>
        <taxon>Bacillales</taxon>
        <taxon>Paenibacillaceae</taxon>
        <taxon>Paenibacillus</taxon>
    </lineage>
</organism>
<feature type="transmembrane region" description="Helical" evidence="9">
    <location>
        <begin position="14"/>
        <end position="35"/>
    </location>
</feature>
<comment type="caution">
    <text evidence="11">The sequence shown here is derived from an EMBL/GenBank/DDBJ whole genome shotgun (WGS) entry which is preliminary data.</text>
</comment>
<comment type="subcellular location">
    <subcellularLocation>
        <location evidence="1">Cell inner membrane</location>
        <topology evidence="1">Multi-pass membrane protein</topology>
    </subcellularLocation>
</comment>
<dbReference type="PANTHER" id="PTHR35011">
    <property type="entry name" value="2,3-DIKETO-L-GULONATE TRAP TRANSPORTER SMALL PERMEASE PROTEIN YIAM"/>
    <property type="match status" value="1"/>
</dbReference>
<dbReference type="RefSeq" id="WP_120110225.1">
    <property type="nucleotide sequence ID" value="NZ_QXQB01000002.1"/>
</dbReference>
<accession>A0A3A6PGI0</accession>
<evidence type="ECO:0000256" key="1">
    <source>
        <dbReference type="ARBA" id="ARBA00004429"/>
    </source>
</evidence>
<keyword evidence="7 9" id="KW-0472">Membrane</keyword>
<dbReference type="InterPro" id="IPR007387">
    <property type="entry name" value="TRAP_DctQ"/>
</dbReference>
<sequence length="180" mass="19971">MKAIIKGIDVVNKLVGYVVGLMLMVMSILVIIQIISRFVVDVPIHWTEELARYLMIYTVFFGAALALRHHKLIAVEVIAENIKPKARKILKIAVMVITIVFMLILTVKGFEMMPIVGKQTSSAMGMPMSMAYMAIPVGAMLMIMNAIAVILEFLTNEHVETNEAALELQAVEQQGKGEQL</sequence>
<keyword evidence="3" id="KW-1003">Cell membrane</keyword>
<dbReference type="EMBL" id="QXQB01000002">
    <property type="protein sequence ID" value="RJX40187.1"/>
    <property type="molecule type" value="Genomic_DNA"/>
</dbReference>
<keyword evidence="12" id="KW-1185">Reference proteome</keyword>
<dbReference type="InterPro" id="IPR055348">
    <property type="entry name" value="DctQ"/>
</dbReference>
<dbReference type="PANTHER" id="PTHR35011:SF11">
    <property type="entry name" value="TRAP TRANSPORTER SMALL PERMEASE PROTEIN"/>
    <property type="match status" value="1"/>
</dbReference>